<accession>A0A2P7U0L2</accession>
<comment type="caution">
    <text evidence="1">The sequence shown here is derived from an EMBL/GenBank/DDBJ whole genome shotgun (WGS) entry which is preliminary data.</text>
</comment>
<dbReference type="AlphaFoldDB" id="A0A2P7U0L2"/>
<name>A0A2P7U0L2_9NEIS</name>
<dbReference type="InterPro" id="IPR025384">
    <property type="entry name" value="DUF4298"/>
</dbReference>
<dbReference type="Pfam" id="PF14131">
    <property type="entry name" value="DUF4298"/>
    <property type="match status" value="1"/>
</dbReference>
<evidence type="ECO:0000313" key="1">
    <source>
        <dbReference type="EMBL" id="PSJ80516.1"/>
    </source>
</evidence>
<dbReference type="Proteomes" id="UP000241868">
    <property type="component" value="Unassembled WGS sequence"/>
</dbReference>
<gene>
    <name evidence="1" type="ORF">C7N83_05895</name>
</gene>
<dbReference type="OrthoDB" id="8602690at2"/>
<sequence>MSPLTQQQLAEIQALYREWTELLPKLKAARRDWQRGDAIMRELAAFYFGGEYLACLEAKEQGWQPDLTTQGEYSVLSEDALWDAYGDQQALAWQWMRDCIETLDRDRGHSGG</sequence>
<reference evidence="1 2" key="1">
    <citation type="submission" date="2018-03" db="EMBL/GenBank/DDBJ databases">
        <title>Neisseria weixii sp. nov., isolated from the intestinal contents of Tibetan Plateau pika (Ochotona curzoniae) in Yushu, Qinghai Province, China.</title>
        <authorList>
            <person name="Gui Z."/>
        </authorList>
    </citation>
    <scope>NUCLEOTIDE SEQUENCE [LARGE SCALE GENOMIC DNA]</scope>
    <source>
        <strain evidence="1 2">ATCC 51483</strain>
    </source>
</reference>
<evidence type="ECO:0000313" key="2">
    <source>
        <dbReference type="Proteomes" id="UP000241868"/>
    </source>
</evidence>
<protein>
    <submittedName>
        <fullName evidence="1">DUF4298 domain-containing protein</fullName>
    </submittedName>
</protein>
<dbReference type="RefSeq" id="WP_106741306.1">
    <property type="nucleotide sequence ID" value="NZ_PXYY01000027.1"/>
</dbReference>
<dbReference type="EMBL" id="PXYY01000027">
    <property type="protein sequence ID" value="PSJ80516.1"/>
    <property type="molecule type" value="Genomic_DNA"/>
</dbReference>
<organism evidence="1 2">
    <name type="scientific">Neisseria iguanae</name>
    <dbReference type="NCBI Taxonomy" id="90242"/>
    <lineage>
        <taxon>Bacteria</taxon>
        <taxon>Pseudomonadati</taxon>
        <taxon>Pseudomonadota</taxon>
        <taxon>Betaproteobacteria</taxon>
        <taxon>Neisseriales</taxon>
        <taxon>Neisseriaceae</taxon>
        <taxon>Neisseria</taxon>
    </lineage>
</organism>
<keyword evidence="2" id="KW-1185">Reference proteome</keyword>
<proteinExistence type="predicted"/>